<dbReference type="FunCoup" id="A0A1Y2AV67">
    <property type="interactions" value="689"/>
</dbReference>
<dbReference type="Proteomes" id="UP000193986">
    <property type="component" value="Unassembled WGS sequence"/>
</dbReference>
<feature type="domain" description="Cns1/TTC4 wheel" evidence="4">
    <location>
        <begin position="272"/>
        <end position="391"/>
    </location>
</feature>
<dbReference type="Pfam" id="PF18972">
    <property type="entry name" value="Wheel"/>
    <property type="match status" value="1"/>
</dbReference>
<dbReference type="AlphaFoldDB" id="A0A1Y2AV67"/>
<keyword evidence="2" id="KW-0802">TPR repeat</keyword>
<keyword evidence="6" id="KW-1185">Reference proteome</keyword>
<sequence>MSEDNLDKLLASMAQQPRSGPSRAPKKEVTYDEFQKMLDSTPLFMRETPDGTEENEVLEALRTLVFDGEGDEVALNFKNHGNELHAQKSYKDAVKAYTDGLEAGPSDQALRISLLNNRAACNLSLKNYGAVLKDTGVIIALSAKDGIAPPVKAVYRAAQSLVALERWEEAQDAIARGKELEGDKGNAVWAKLENEAERGMKRSAERKERERREMYGKLALQRAIDARGLITVKTGSPPDNPHPLHFDPEALPPELPLYDPNSTQKWVPPPASTPLVFPVFLLYPQHSQSDLITHFHEDTSFEDQLNDVFAESPAWDTVREYTPGNLVVYAETRARRLLKVGKELTLREVLAKAARKDDEGKEKDGVVLRDGLLSFVVLVKGTKEKEWIDDFKSKRDQNNA</sequence>
<feature type="region of interest" description="Disordered" evidence="3">
    <location>
        <begin position="1"/>
        <end position="27"/>
    </location>
</feature>
<comment type="caution">
    <text evidence="5">The sequence shown here is derived from an EMBL/GenBank/DDBJ whole genome shotgun (WGS) entry which is preliminary data.</text>
</comment>
<dbReference type="InterPro" id="IPR044059">
    <property type="entry name" value="Csn1/TTC4_wheel"/>
</dbReference>
<dbReference type="PANTHER" id="PTHR46035">
    <property type="entry name" value="TETRATRICOPEPTIDE REPEAT PROTEIN 4"/>
    <property type="match status" value="1"/>
</dbReference>
<dbReference type="GO" id="GO:0051879">
    <property type="term" value="F:Hsp90 protein binding"/>
    <property type="evidence" value="ECO:0007669"/>
    <property type="project" value="InterPro"/>
</dbReference>
<protein>
    <recommendedName>
        <fullName evidence="4">Cns1/TTC4 wheel domain-containing protein</fullName>
    </recommendedName>
</protein>
<organism evidence="5 6">
    <name type="scientific">Naematelia encephala</name>
    <dbReference type="NCBI Taxonomy" id="71784"/>
    <lineage>
        <taxon>Eukaryota</taxon>
        <taxon>Fungi</taxon>
        <taxon>Dikarya</taxon>
        <taxon>Basidiomycota</taxon>
        <taxon>Agaricomycotina</taxon>
        <taxon>Tremellomycetes</taxon>
        <taxon>Tremellales</taxon>
        <taxon>Naemateliaceae</taxon>
        <taxon>Naematelia</taxon>
    </lineage>
</organism>
<gene>
    <name evidence="5" type="ORF">BCR39DRAFT_542841</name>
</gene>
<dbReference type="GO" id="GO:0030544">
    <property type="term" value="F:Hsp70 protein binding"/>
    <property type="evidence" value="ECO:0007669"/>
    <property type="project" value="TreeGrafter"/>
</dbReference>
<proteinExistence type="predicted"/>
<evidence type="ECO:0000256" key="1">
    <source>
        <dbReference type="ARBA" id="ARBA00022737"/>
    </source>
</evidence>
<dbReference type="GO" id="GO:0005634">
    <property type="term" value="C:nucleus"/>
    <property type="evidence" value="ECO:0007669"/>
    <property type="project" value="TreeGrafter"/>
</dbReference>
<reference evidence="5 6" key="1">
    <citation type="submission" date="2016-07" db="EMBL/GenBank/DDBJ databases">
        <title>Pervasive Adenine N6-methylation of Active Genes in Fungi.</title>
        <authorList>
            <consortium name="DOE Joint Genome Institute"/>
            <person name="Mondo S.J."/>
            <person name="Dannebaum R.O."/>
            <person name="Kuo R.C."/>
            <person name="Labutti K."/>
            <person name="Haridas S."/>
            <person name="Kuo A."/>
            <person name="Salamov A."/>
            <person name="Ahrendt S.R."/>
            <person name="Lipzen A."/>
            <person name="Sullivan W."/>
            <person name="Andreopoulos W.B."/>
            <person name="Clum A."/>
            <person name="Lindquist E."/>
            <person name="Daum C."/>
            <person name="Ramamoorthy G.K."/>
            <person name="Gryganskyi A."/>
            <person name="Culley D."/>
            <person name="Magnuson J.K."/>
            <person name="James T.Y."/>
            <person name="O'Malley M.A."/>
            <person name="Stajich J.E."/>
            <person name="Spatafora J.W."/>
            <person name="Visel A."/>
            <person name="Grigoriev I.V."/>
        </authorList>
    </citation>
    <scope>NUCLEOTIDE SEQUENCE [LARGE SCALE GENOMIC DNA]</scope>
    <source>
        <strain evidence="5 6">68-887.2</strain>
    </source>
</reference>
<dbReference type="InterPro" id="IPR011990">
    <property type="entry name" value="TPR-like_helical_dom_sf"/>
</dbReference>
<dbReference type="GO" id="GO:0005829">
    <property type="term" value="C:cytosol"/>
    <property type="evidence" value="ECO:0007669"/>
    <property type="project" value="TreeGrafter"/>
</dbReference>
<dbReference type="STRING" id="71784.A0A1Y2AV67"/>
<dbReference type="EMBL" id="MCFC01000053">
    <property type="protein sequence ID" value="ORY25815.1"/>
    <property type="molecule type" value="Genomic_DNA"/>
</dbReference>
<evidence type="ECO:0000259" key="4">
    <source>
        <dbReference type="Pfam" id="PF18972"/>
    </source>
</evidence>
<dbReference type="OrthoDB" id="1724687at2759"/>
<evidence type="ECO:0000313" key="6">
    <source>
        <dbReference type="Proteomes" id="UP000193986"/>
    </source>
</evidence>
<name>A0A1Y2AV67_9TREE</name>
<dbReference type="Gene3D" id="1.25.40.10">
    <property type="entry name" value="Tetratricopeptide repeat domain"/>
    <property type="match status" value="1"/>
</dbReference>
<dbReference type="InParanoid" id="A0A1Y2AV67"/>
<accession>A0A1Y2AV67</accession>
<dbReference type="SUPFAM" id="SSF48452">
    <property type="entry name" value="TPR-like"/>
    <property type="match status" value="1"/>
</dbReference>
<evidence type="ECO:0000313" key="5">
    <source>
        <dbReference type="EMBL" id="ORY25815.1"/>
    </source>
</evidence>
<dbReference type="GO" id="GO:0006457">
    <property type="term" value="P:protein folding"/>
    <property type="evidence" value="ECO:0007669"/>
    <property type="project" value="TreeGrafter"/>
</dbReference>
<evidence type="ECO:0000256" key="3">
    <source>
        <dbReference type="SAM" id="MobiDB-lite"/>
    </source>
</evidence>
<dbReference type="PANTHER" id="PTHR46035:SF1">
    <property type="entry name" value="TETRATRICOPEPTIDE REPEAT PROTEIN 4"/>
    <property type="match status" value="1"/>
</dbReference>
<keyword evidence="1" id="KW-0677">Repeat</keyword>
<evidence type="ECO:0000256" key="2">
    <source>
        <dbReference type="ARBA" id="ARBA00022803"/>
    </source>
</evidence>